<reference evidence="3 4" key="1">
    <citation type="submission" date="2019-03" db="EMBL/GenBank/DDBJ databases">
        <title>Deep-cultivation of Planctomycetes and their phenomic and genomic characterization uncovers novel biology.</title>
        <authorList>
            <person name="Wiegand S."/>
            <person name="Jogler M."/>
            <person name="Boedeker C."/>
            <person name="Pinto D."/>
            <person name="Vollmers J."/>
            <person name="Rivas-Marin E."/>
            <person name="Kohn T."/>
            <person name="Peeters S.H."/>
            <person name="Heuer A."/>
            <person name="Rast P."/>
            <person name="Oberbeckmann S."/>
            <person name="Bunk B."/>
            <person name="Jeske O."/>
            <person name="Meyerdierks A."/>
            <person name="Storesund J.E."/>
            <person name="Kallscheuer N."/>
            <person name="Luecker S."/>
            <person name="Lage O.M."/>
            <person name="Pohl T."/>
            <person name="Merkel B.J."/>
            <person name="Hornburger P."/>
            <person name="Mueller R.-W."/>
            <person name="Bruemmer F."/>
            <person name="Labrenz M."/>
            <person name="Spormann A.M."/>
            <person name="Op den Camp H."/>
            <person name="Overmann J."/>
            <person name="Amann R."/>
            <person name="Jetten M.S.M."/>
            <person name="Mascher T."/>
            <person name="Medema M.H."/>
            <person name="Devos D.P."/>
            <person name="Kaster A.-K."/>
            <person name="Ovreas L."/>
            <person name="Rohde M."/>
            <person name="Galperin M.Y."/>
            <person name="Jogler C."/>
        </authorList>
    </citation>
    <scope>NUCLEOTIDE SEQUENCE [LARGE SCALE GENOMIC DNA]</scope>
    <source>
        <strain evidence="3 4">Enr10</strain>
    </source>
</reference>
<dbReference type="Proteomes" id="UP000315647">
    <property type="component" value="Chromosome"/>
</dbReference>
<dbReference type="Pfam" id="PF00753">
    <property type="entry name" value="Lactamase_B"/>
    <property type="match status" value="1"/>
</dbReference>
<proteinExistence type="predicted"/>
<sequence length="544" mass="60548">MPARNQWWDDVIKTDTANYYRTAEQARKDNGSRKPPSSGKKGAYIWGDRVRVLESRPGVTRVSGRNVELWVNNRHLGGEPLLEVYVIDVGQGDGLLVVTPDGHNIMVDGGNTRSFQNGGKNAADFVDWKFFKDYVSFADRNDLNQTKIQLDAMIATHNDIDHFGGLFDLIDQDEKDRAELDCKAVTAEVVYHAGLSWWFNGRDSRGRAKRSLGHTDSGCYTKLLGNRSSALDAVAKIDDPDLDTLSGSWGQFIQAATKLKRKSGSPSAITRLSTATHDYLPGFEPADGKCAIRLLGPVENQVNGVPGLKKFPDGDSKNTNGHSVVLRLDYGERRILLTGDLNTHSQNHIMDYYGANFLAEYKSDVAKGCHHGSHDVSYRFLEGMRPLCTVISSGDAETYDHPRPTIVAASAITGRRLVDHERDSLICPMIYITEVAQSVAITNVGEMKEYPTPRPPFEANKPTGADNVYNTEDEMARFRLFLGTSQSTPFHWPRLDIAKVVRGLRYGLINIRTDGQRLFFAQMEESGEDWAFTSLSPEQIAEAR</sequence>
<dbReference type="PANTHER" id="PTHR30619">
    <property type="entry name" value="DNA INTERNALIZATION/COMPETENCE PROTEIN COMEC/REC2"/>
    <property type="match status" value="1"/>
</dbReference>
<name>A0A517Q011_9PLAN</name>
<protein>
    <submittedName>
        <fullName evidence="3">ComEC family competence protein</fullName>
    </submittedName>
</protein>
<organism evidence="3 4">
    <name type="scientific">Gimesia panareensis</name>
    <dbReference type="NCBI Taxonomy" id="2527978"/>
    <lineage>
        <taxon>Bacteria</taxon>
        <taxon>Pseudomonadati</taxon>
        <taxon>Planctomycetota</taxon>
        <taxon>Planctomycetia</taxon>
        <taxon>Planctomycetales</taxon>
        <taxon>Planctomycetaceae</taxon>
        <taxon>Gimesia</taxon>
    </lineage>
</organism>
<dbReference type="InterPro" id="IPR001279">
    <property type="entry name" value="Metallo-B-lactamas"/>
</dbReference>
<evidence type="ECO:0000256" key="1">
    <source>
        <dbReference type="SAM" id="MobiDB-lite"/>
    </source>
</evidence>
<evidence type="ECO:0000313" key="3">
    <source>
        <dbReference type="EMBL" id="QDT24948.1"/>
    </source>
</evidence>
<dbReference type="EMBL" id="CP037421">
    <property type="protein sequence ID" value="QDT24948.1"/>
    <property type="molecule type" value="Genomic_DNA"/>
</dbReference>
<feature type="domain" description="Metallo-beta-lactamase" evidence="2">
    <location>
        <begin position="90"/>
        <end position="171"/>
    </location>
</feature>
<evidence type="ECO:0000313" key="4">
    <source>
        <dbReference type="Proteomes" id="UP000315647"/>
    </source>
</evidence>
<dbReference type="AlphaFoldDB" id="A0A517Q011"/>
<dbReference type="PANTHER" id="PTHR30619:SF1">
    <property type="entry name" value="RECOMBINATION PROTEIN 2"/>
    <property type="match status" value="1"/>
</dbReference>
<dbReference type="InterPro" id="IPR052159">
    <property type="entry name" value="Competence_DNA_uptake"/>
</dbReference>
<dbReference type="RefSeq" id="WP_145447918.1">
    <property type="nucleotide sequence ID" value="NZ_CP037421.1"/>
</dbReference>
<feature type="region of interest" description="Disordered" evidence="1">
    <location>
        <begin position="23"/>
        <end position="42"/>
    </location>
</feature>
<keyword evidence="4" id="KW-1185">Reference proteome</keyword>
<dbReference type="InterPro" id="IPR036866">
    <property type="entry name" value="RibonucZ/Hydroxyglut_hydro"/>
</dbReference>
<dbReference type="SUPFAM" id="SSF56281">
    <property type="entry name" value="Metallo-hydrolase/oxidoreductase"/>
    <property type="match status" value="1"/>
</dbReference>
<dbReference type="Gene3D" id="3.60.15.10">
    <property type="entry name" value="Ribonuclease Z/Hydroxyacylglutathione hydrolase-like"/>
    <property type="match status" value="1"/>
</dbReference>
<evidence type="ECO:0000259" key="2">
    <source>
        <dbReference type="Pfam" id="PF00753"/>
    </source>
</evidence>
<accession>A0A517Q011</accession>
<gene>
    <name evidence="3" type="ORF">Enr10x_02420</name>
</gene>